<dbReference type="AlphaFoldDB" id="A0A1I8C287"/>
<evidence type="ECO:0000313" key="2">
    <source>
        <dbReference type="WBParaSite" id="MhA1_Contig917.frz3.gene6"/>
    </source>
</evidence>
<name>A0A1I8C287_MELHA</name>
<keyword evidence="1" id="KW-1185">Reference proteome</keyword>
<evidence type="ECO:0000313" key="1">
    <source>
        <dbReference type="Proteomes" id="UP000095281"/>
    </source>
</evidence>
<accession>A0A1I8C287</accession>
<dbReference type="WBParaSite" id="MhA1_Contig917.frz3.gene6">
    <property type="protein sequence ID" value="MhA1_Contig917.frz3.gene6"/>
    <property type="gene ID" value="MhA1_Contig917.frz3.gene6"/>
</dbReference>
<proteinExistence type="predicted"/>
<reference evidence="2" key="1">
    <citation type="submission" date="2016-11" db="UniProtKB">
        <authorList>
            <consortium name="WormBaseParasite"/>
        </authorList>
    </citation>
    <scope>IDENTIFICATION</scope>
</reference>
<protein>
    <submittedName>
        <fullName evidence="2">Uncharacterized protein</fullName>
    </submittedName>
</protein>
<dbReference type="Proteomes" id="UP000095281">
    <property type="component" value="Unplaced"/>
</dbReference>
<organism evidence="1 2">
    <name type="scientific">Meloidogyne hapla</name>
    <name type="common">Root-knot nematode worm</name>
    <dbReference type="NCBI Taxonomy" id="6305"/>
    <lineage>
        <taxon>Eukaryota</taxon>
        <taxon>Metazoa</taxon>
        <taxon>Ecdysozoa</taxon>
        <taxon>Nematoda</taxon>
        <taxon>Chromadorea</taxon>
        <taxon>Rhabditida</taxon>
        <taxon>Tylenchina</taxon>
        <taxon>Tylenchomorpha</taxon>
        <taxon>Tylenchoidea</taxon>
        <taxon>Meloidogynidae</taxon>
        <taxon>Meloidogyninae</taxon>
        <taxon>Meloidogyne</taxon>
    </lineage>
</organism>
<sequence>MKGCKVLEIPAIYSQENLNNFLTDEIKNKWQNAIDNKISLYFRCNDNVEFYIIQLINKG</sequence>